<dbReference type="PANTHER" id="PTHR13763">
    <property type="entry name" value="BREAST CANCER TYPE 1 SUSCEPTIBILITY PROTEIN BRCA1"/>
    <property type="match status" value="1"/>
</dbReference>
<dbReference type="Pfam" id="PF00533">
    <property type="entry name" value="BRCT"/>
    <property type="match status" value="2"/>
</dbReference>
<feature type="compositionally biased region" description="Polar residues" evidence="14">
    <location>
        <begin position="1264"/>
        <end position="1274"/>
    </location>
</feature>
<protein>
    <recommendedName>
        <fullName evidence="12">RING-type E3 ubiquitin transferase BRCA1</fullName>
    </recommendedName>
</protein>
<feature type="compositionally biased region" description="Polar residues" evidence="14">
    <location>
        <begin position="1192"/>
        <end position="1216"/>
    </location>
</feature>
<keyword evidence="6" id="KW-0227">DNA damage</keyword>
<keyword evidence="11" id="KW-0131">Cell cycle</keyword>
<keyword evidence="9" id="KW-0234">DNA repair</keyword>
<feature type="compositionally biased region" description="Basic and acidic residues" evidence="14">
    <location>
        <begin position="383"/>
        <end position="398"/>
    </location>
</feature>
<evidence type="ECO:0000256" key="13">
    <source>
        <dbReference type="PROSITE-ProRule" id="PRU00175"/>
    </source>
</evidence>
<dbReference type="InterPro" id="IPR001357">
    <property type="entry name" value="BRCT_dom"/>
</dbReference>
<feature type="compositionally biased region" description="Polar residues" evidence="14">
    <location>
        <begin position="592"/>
        <end position="617"/>
    </location>
</feature>
<keyword evidence="10" id="KW-0539">Nucleus</keyword>
<feature type="compositionally biased region" description="Basic and acidic residues" evidence="14">
    <location>
        <begin position="243"/>
        <end position="263"/>
    </location>
</feature>
<reference evidence="17" key="3">
    <citation type="submission" date="2025-09" db="UniProtKB">
        <authorList>
            <consortium name="Ensembl"/>
        </authorList>
    </citation>
    <scope>IDENTIFICATION</scope>
</reference>
<keyword evidence="4" id="KW-0479">Metal-binding</keyword>
<dbReference type="Proteomes" id="UP000472263">
    <property type="component" value="Chromosome 19"/>
</dbReference>
<dbReference type="SUPFAM" id="SSF57850">
    <property type="entry name" value="RING/U-box"/>
    <property type="match status" value="1"/>
</dbReference>
<feature type="region of interest" description="Disordered" evidence="14">
    <location>
        <begin position="490"/>
        <end position="515"/>
    </location>
</feature>
<evidence type="ECO:0000256" key="9">
    <source>
        <dbReference type="ARBA" id="ARBA00023204"/>
    </source>
</evidence>
<dbReference type="GeneTree" id="ENSGT00440000034289"/>
<feature type="region of interest" description="Disordered" evidence="14">
    <location>
        <begin position="1064"/>
        <end position="1117"/>
    </location>
</feature>
<evidence type="ECO:0000256" key="4">
    <source>
        <dbReference type="ARBA" id="ARBA00022723"/>
    </source>
</evidence>
<keyword evidence="5" id="KW-0677">Repeat</keyword>
<evidence type="ECO:0000313" key="17">
    <source>
        <dbReference type="Ensembl" id="ENSMMDP00005037039.1"/>
    </source>
</evidence>
<dbReference type="GO" id="GO:0000724">
    <property type="term" value="P:double-strand break repair via homologous recombination"/>
    <property type="evidence" value="ECO:0007669"/>
    <property type="project" value="TreeGrafter"/>
</dbReference>
<dbReference type="PROSITE" id="PS50089">
    <property type="entry name" value="ZF_RING_2"/>
    <property type="match status" value="1"/>
</dbReference>
<dbReference type="Gene3D" id="3.40.50.10190">
    <property type="entry name" value="BRCT domain"/>
    <property type="match status" value="2"/>
</dbReference>
<dbReference type="FunFam" id="3.40.50.10190:FF:000025">
    <property type="entry name" value="Breast cancer type 1 susceptibility protein homolog"/>
    <property type="match status" value="1"/>
</dbReference>
<dbReference type="CDD" id="cd17721">
    <property type="entry name" value="BRCT_BRCA1_rpt2"/>
    <property type="match status" value="1"/>
</dbReference>
<evidence type="ECO:0000256" key="14">
    <source>
        <dbReference type="SAM" id="MobiDB-lite"/>
    </source>
</evidence>
<dbReference type="SMART" id="SM00292">
    <property type="entry name" value="BRCT"/>
    <property type="match status" value="2"/>
</dbReference>
<dbReference type="PROSITE" id="PS50172">
    <property type="entry name" value="BRCT"/>
    <property type="match status" value="2"/>
</dbReference>
<feature type="region of interest" description="Disordered" evidence="14">
    <location>
        <begin position="112"/>
        <end position="144"/>
    </location>
</feature>
<feature type="domain" description="BRCT" evidence="16">
    <location>
        <begin position="1313"/>
        <end position="1403"/>
    </location>
</feature>
<evidence type="ECO:0000256" key="3">
    <source>
        <dbReference type="ARBA" id="ARBA00022454"/>
    </source>
</evidence>
<dbReference type="Pfam" id="PF00097">
    <property type="entry name" value="zf-C3HC4"/>
    <property type="match status" value="1"/>
</dbReference>
<evidence type="ECO:0000256" key="6">
    <source>
        <dbReference type="ARBA" id="ARBA00022763"/>
    </source>
</evidence>
<dbReference type="FunFam" id="3.40.50.10190:FF:000006">
    <property type="entry name" value="Breast cancer type 1 susceptibility protein homolog"/>
    <property type="match status" value="1"/>
</dbReference>
<feature type="region of interest" description="Disordered" evidence="14">
    <location>
        <begin position="1176"/>
        <end position="1299"/>
    </location>
</feature>
<dbReference type="SMART" id="SM00184">
    <property type="entry name" value="RING"/>
    <property type="match status" value="1"/>
</dbReference>
<dbReference type="InterPro" id="IPR018957">
    <property type="entry name" value="Znf_C3HC4_RING-type"/>
</dbReference>
<dbReference type="RefSeq" id="XP_029932995.1">
    <property type="nucleotide sequence ID" value="XM_030077135.1"/>
</dbReference>
<sequence>MKTPKAADVKRGIAVLWETLQCPICLDLMITPVSTKCDHQFCKLCMTKLLDSAKQKEANCPVCKTKITKRSLQESPGFQRLVAGLQDMIQAYEFDTCTNYFTGLSQQRRPPIGTEAKVASSGDTSGNGLGNSEGADHDDLSRSPSSTIAALHGFAKLMGLKESFPSNEGLDSGLGDAPPASENKMHSPVVCNMVESIDTEMSEVVGGKKKITQFDNPSPDPVLIPDEEQHQPLRQSKRKNKKKDSERDKILQQRQKKSVEKVSEWLMKVPPTEENFELEKNTEDTSDTEYPDCLSCSSSSSSTIKINRDKSDVNLTRQRTSAKALEDQVFGTVYKREQRRNRAISAQPVVFVDPPQLSPFEATQTPEISRRKSSKNNLTPADFVKKPYSEDKNERGLDEQPQNEEQANNTDISKDTEQMPMDLNDCINSTENLGEELNKLRETDNNNKDEADSAVSDIELHQPERNSNKGIQNILQHLDSDLQKQAETKLEGAEKKKMGKKKGKKAKLDKSKSARVPKPLVLVGVQDEGHSPVEILKPRPGSEDVQIHIENYPSSEDPETTVMRSTRRSRRLKFFTEEVQASHKKACAPKNTKAQVSGNGSNMVKPSEEASASTSDDMTSHENGQKATLAKRNGCICDEDIGGIEKMESSTSASMHLRTEALASAEESVVEVPNTASPSEASAACFVPMVPSTRSPPEATVVDPAFESVGAIKPSSNNTLLIKDQLESSACEEKFVEMEQEEDKNDSELDTEQLLKSFKATKRKSFHLGGPNAKRSHLGLDKENLQSATPGENCHAGPGTKSVTNQTFINEKESSITHQEDKGEIENSSCNDVISPSNSPIHNAHKPRLNPEIGQKKTVAKSDQVAVEGSIHDTAVSTQESAVVSLSRSTVSSGLSPNEVAKSQTEGLHISKNNSGLHFRLFGLSGEDLLNGTPLSSKHSQITENQPVCTTKEIGEMNQIDIRDSISLDNGAVTEKPCTENTVKHVVNTESSLTPDGLISEVHKTMASTQGSGELSACSPIKTRTRKRKRCQKLESSSESDDSIAEEDLPTLAQIFRTTAPSAVEKESSCLPDGHAQDQGDLNKADNSDGACVKADEQMSHPPACPSPDCVDSSQGSVDLFGTPDECEVPANGTEVSMESSQFSNEVLVTQQKIAMKEELVRLEKLMALVSEVLQEKESDPAVKVPAEIPVKQQSNKSTGHSNHTPLPCEQSANPSSDREAPPGTGREPSTVTPGPGAADGSTAGTAVQHLVHTEPRIRGSRVTKISSSDSGVTPANKVLKNSGPESAAQEDKETNVKATSTSLAQAAQRGKSGAKLVLVSSGLASSEQVMVKKFAKRVGGHVVSQVTTEVTHVIMHTDEQLVCERTLKYFLGIAGRKWVMSFQWISECFKQGRLLDESPFEVRGDVVNGPSHQGPMRARTTGADSLLMKGYKICFQGPFTDMTTDQMEWMVELCGAAVVKDPLLLNSKQKSHQLVIVQPGSESSPSKFSALLKRATVLTRGWLLDTVATYTLQSFNNYTP</sequence>
<feature type="compositionally biased region" description="Acidic residues" evidence="14">
    <location>
        <begin position="1038"/>
        <end position="1047"/>
    </location>
</feature>
<dbReference type="GO" id="GO:0008270">
    <property type="term" value="F:zinc ion binding"/>
    <property type="evidence" value="ECO:0007669"/>
    <property type="project" value="UniProtKB-KW"/>
</dbReference>
<evidence type="ECO:0000256" key="11">
    <source>
        <dbReference type="ARBA" id="ARBA00023306"/>
    </source>
</evidence>
<dbReference type="GO" id="GO:0043009">
    <property type="term" value="P:chordate embryonic development"/>
    <property type="evidence" value="ECO:0007669"/>
    <property type="project" value="TreeGrafter"/>
</dbReference>
<feature type="region of interest" description="Disordered" evidence="14">
    <location>
        <begin position="583"/>
        <end position="627"/>
    </location>
</feature>
<dbReference type="GO" id="GO:0070531">
    <property type="term" value="C:BRCA1-A complex"/>
    <property type="evidence" value="ECO:0007669"/>
    <property type="project" value="TreeGrafter"/>
</dbReference>
<evidence type="ECO:0000256" key="2">
    <source>
        <dbReference type="ARBA" id="ARBA00004286"/>
    </source>
</evidence>
<dbReference type="PANTHER" id="PTHR13763:SF0">
    <property type="entry name" value="BREAST CANCER TYPE 1 SUSCEPTIBILITY PROTEIN"/>
    <property type="match status" value="1"/>
</dbReference>
<accession>A0A667ZMT7</accession>
<evidence type="ECO:0000256" key="7">
    <source>
        <dbReference type="ARBA" id="ARBA00022771"/>
    </source>
</evidence>
<dbReference type="InterPro" id="IPR013083">
    <property type="entry name" value="Znf_RING/FYVE/PHD"/>
</dbReference>
<feature type="region of interest" description="Disordered" evidence="14">
    <location>
        <begin position="1028"/>
        <end position="1047"/>
    </location>
</feature>
<evidence type="ECO:0000313" key="18">
    <source>
        <dbReference type="Proteomes" id="UP000472263"/>
    </source>
</evidence>
<reference evidence="17" key="1">
    <citation type="submission" date="2019-06" db="EMBL/GenBank/DDBJ databases">
        <authorList>
            <consortium name="Wellcome Sanger Institute Data Sharing"/>
        </authorList>
    </citation>
    <scope>NUCLEOTIDE SEQUENCE [LARGE SCALE GENOMIC DNA]</scope>
</reference>
<feature type="compositionally biased region" description="Basic and acidic residues" evidence="14">
    <location>
        <begin position="1075"/>
        <end position="1087"/>
    </location>
</feature>
<reference evidence="17" key="2">
    <citation type="submission" date="2025-08" db="UniProtKB">
        <authorList>
            <consortium name="Ensembl"/>
        </authorList>
    </citation>
    <scope>IDENTIFICATION</scope>
</reference>
<comment type="subcellular location">
    <subcellularLocation>
        <location evidence="2">Chromosome</location>
    </subcellularLocation>
    <subcellularLocation>
        <location evidence="1">Nucleus</location>
    </subcellularLocation>
</comment>
<dbReference type="GO" id="GO:0031436">
    <property type="term" value="C:BRCA1-BARD1 complex"/>
    <property type="evidence" value="ECO:0007669"/>
    <property type="project" value="TreeGrafter"/>
</dbReference>
<dbReference type="OrthoDB" id="6105938at2759"/>
<feature type="domain" description="RING-type" evidence="15">
    <location>
        <begin position="22"/>
        <end position="64"/>
    </location>
</feature>
<dbReference type="InterPro" id="IPR001841">
    <property type="entry name" value="Znf_RING"/>
</dbReference>
<proteinExistence type="predicted"/>
<organism evidence="17 18">
    <name type="scientific">Myripristis murdjan</name>
    <name type="common">pinecone soldierfish</name>
    <dbReference type="NCBI Taxonomy" id="586833"/>
    <lineage>
        <taxon>Eukaryota</taxon>
        <taxon>Metazoa</taxon>
        <taxon>Chordata</taxon>
        <taxon>Craniata</taxon>
        <taxon>Vertebrata</taxon>
        <taxon>Euteleostomi</taxon>
        <taxon>Actinopterygii</taxon>
        <taxon>Neopterygii</taxon>
        <taxon>Teleostei</taxon>
        <taxon>Neoteleostei</taxon>
        <taxon>Acanthomorphata</taxon>
        <taxon>Holocentriformes</taxon>
        <taxon>Holocentridae</taxon>
        <taxon>Myripristis</taxon>
    </lineage>
</organism>
<evidence type="ECO:0000259" key="15">
    <source>
        <dbReference type="PROSITE" id="PS50089"/>
    </source>
</evidence>
<dbReference type="InterPro" id="IPR031099">
    <property type="entry name" value="BRCA1-associated"/>
</dbReference>
<evidence type="ECO:0000256" key="5">
    <source>
        <dbReference type="ARBA" id="ARBA00022737"/>
    </source>
</evidence>
<keyword evidence="7 13" id="KW-0863">Zinc-finger</keyword>
<evidence type="ECO:0000256" key="12">
    <source>
        <dbReference type="ARBA" id="ARBA00031556"/>
    </source>
</evidence>
<evidence type="ECO:0000256" key="10">
    <source>
        <dbReference type="ARBA" id="ARBA00023242"/>
    </source>
</evidence>
<feature type="domain" description="BRCT" evidence="16">
    <location>
        <begin position="1424"/>
        <end position="1521"/>
    </location>
</feature>
<dbReference type="Ensembl" id="ENSMMDT00005037834.1">
    <property type="protein sequence ID" value="ENSMMDP00005037039.1"/>
    <property type="gene ID" value="ENSMMDG00005017314.1"/>
</dbReference>
<dbReference type="GO" id="GO:0007095">
    <property type="term" value="P:mitotic G2 DNA damage checkpoint signaling"/>
    <property type="evidence" value="ECO:0007669"/>
    <property type="project" value="TreeGrafter"/>
</dbReference>
<keyword evidence="8" id="KW-0862">Zinc</keyword>
<dbReference type="GO" id="GO:0004842">
    <property type="term" value="F:ubiquitin-protein transferase activity"/>
    <property type="evidence" value="ECO:0007669"/>
    <property type="project" value="TreeGrafter"/>
</dbReference>
<dbReference type="SUPFAM" id="SSF52113">
    <property type="entry name" value="BRCT domain"/>
    <property type="match status" value="2"/>
</dbReference>
<dbReference type="InterPro" id="IPR036420">
    <property type="entry name" value="BRCT_dom_sf"/>
</dbReference>
<evidence type="ECO:0000259" key="16">
    <source>
        <dbReference type="PROSITE" id="PS50172"/>
    </source>
</evidence>
<dbReference type="InParanoid" id="A0A667ZMT7"/>
<dbReference type="GeneID" id="115377426"/>
<feature type="region of interest" description="Disordered" evidence="14">
    <location>
        <begin position="356"/>
        <end position="428"/>
    </location>
</feature>
<dbReference type="GO" id="GO:0005694">
    <property type="term" value="C:chromosome"/>
    <property type="evidence" value="ECO:0007669"/>
    <property type="project" value="UniProtKB-SubCell"/>
</dbReference>
<gene>
    <name evidence="17" type="primary">brca1</name>
</gene>
<dbReference type="PIRSF" id="PIRSF001734">
    <property type="entry name" value="BRCA1"/>
    <property type="match status" value="1"/>
</dbReference>
<dbReference type="GO" id="GO:0045944">
    <property type="term" value="P:positive regulation of transcription by RNA polymerase II"/>
    <property type="evidence" value="ECO:0007669"/>
    <property type="project" value="TreeGrafter"/>
</dbReference>
<dbReference type="InterPro" id="IPR017907">
    <property type="entry name" value="Znf_RING_CS"/>
</dbReference>
<keyword evidence="18" id="KW-1185">Reference proteome</keyword>
<dbReference type="Gene3D" id="3.30.40.10">
    <property type="entry name" value="Zinc/RING finger domain, C3HC4 (zinc finger)"/>
    <property type="match status" value="1"/>
</dbReference>
<evidence type="ECO:0000256" key="1">
    <source>
        <dbReference type="ARBA" id="ARBA00004123"/>
    </source>
</evidence>
<name>A0A667ZMT7_9TELE</name>
<dbReference type="PROSITE" id="PS00518">
    <property type="entry name" value="ZF_RING_1"/>
    <property type="match status" value="1"/>
</dbReference>
<feature type="region of interest" description="Disordered" evidence="14">
    <location>
        <begin position="210"/>
        <end position="304"/>
    </location>
</feature>
<dbReference type="CDD" id="cd16498">
    <property type="entry name" value="RING-HC_BRCA1"/>
    <property type="match status" value="1"/>
</dbReference>
<keyword evidence="3" id="KW-0158">Chromosome</keyword>
<evidence type="ECO:0000256" key="8">
    <source>
        <dbReference type="ARBA" id="ARBA00022833"/>
    </source>
</evidence>